<dbReference type="InterPro" id="IPR023404">
    <property type="entry name" value="rSAM_horseshoe"/>
</dbReference>
<dbReference type="Pfam" id="PF04055">
    <property type="entry name" value="Radical_SAM"/>
    <property type="match status" value="1"/>
</dbReference>
<keyword evidence="4" id="KW-0949">S-adenosyl-L-methionine</keyword>
<keyword evidence="6" id="KW-0408">Iron</keyword>
<dbReference type="InterPro" id="IPR006638">
    <property type="entry name" value="Elp3/MiaA/NifB-like_rSAM"/>
</dbReference>
<evidence type="ECO:0000256" key="5">
    <source>
        <dbReference type="ARBA" id="ARBA00022723"/>
    </source>
</evidence>
<dbReference type="Gene3D" id="3.40.50.280">
    <property type="entry name" value="Cobalamin-binding domain"/>
    <property type="match status" value="1"/>
</dbReference>
<keyword evidence="2" id="KW-0489">Methyltransferase</keyword>
<dbReference type="Gene3D" id="3.80.30.20">
    <property type="entry name" value="tm_1862 like domain"/>
    <property type="match status" value="1"/>
</dbReference>
<dbReference type="PROSITE" id="PS51918">
    <property type="entry name" value="RADICAL_SAM"/>
    <property type="match status" value="1"/>
</dbReference>
<evidence type="ECO:0000256" key="4">
    <source>
        <dbReference type="ARBA" id="ARBA00022691"/>
    </source>
</evidence>
<dbReference type="RefSeq" id="WP_259089518.1">
    <property type="nucleotide sequence ID" value="NZ_BAAAZC010000029.1"/>
</dbReference>
<evidence type="ECO:0000256" key="7">
    <source>
        <dbReference type="ARBA" id="ARBA00023014"/>
    </source>
</evidence>
<feature type="domain" description="Radical SAM core" evidence="8">
    <location>
        <begin position="203"/>
        <end position="422"/>
    </location>
</feature>
<dbReference type="Proteomes" id="UP001500742">
    <property type="component" value="Unassembled WGS sequence"/>
</dbReference>
<dbReference type="SFLD" id="SFLDG01123">
    <property type="entry name" value="methyltransferase_(Class_B)"/>
    <property type="match status" value="1"/>
</dbReference>
<sequence length="490" mass="55808">MEQLNNILFTHSYFLRFDPKQWAIGQPYAPLGTLYAASNMRVHGYQVSFFDNMFGHSANDVVPVIDRVKPGFFVIYDDGFNYLTKMCLTNMREAAFEMCKLAKQRGCIVIVSSSDSTDRYKEYLQEGADYVIIGEAEQTLLELTNAIKDGAIDVSNIQGLAYLKDNFPFRTPARPVLKDLDSLPLPAWDLIDIAPYRESWLSHAGYFSMNVGTTRGCPFKCNWCAKPIYGNRYNSRSPQNVITELKLMKQMFNMDHIWFCDDIFGLKPGWVKEFARLVNQEGLTLRYKIQSRADLLLDNVEVAAMASSGCENVWIGAESGSQRILDAMDKGTTIGQIGTATKLMKKHGIKPSFFIQFGYPGETKEDIGLTISMINELLPHEIGISVSYPLPGTLFFEKVKAELLQKTNWTDSDEMALMFSNTFTPAYYKQLHRYVHQNYHAHLAKYNLLKLLKDPFKPNIKRIRKAASFLYHAPATLIEGFKLNKLEKVI</sequence>
<evidence type="ECO:0000313" key="9">
    <source>
        <dbReference type="EMBL" id="GAA3986471.1"/>
    </source>
</evidence>
<evidence type="ECO:0000256" key="2">
    <source>
        <dbReference type="ARBA" id="ARBA00022603"/>
    </source>
</evidence>
<evidence type="ECO:0000256" key="3">
    <source>
        <dbReference type="ARBA" id="ARBA00022679"/>
    </source>
</evidence>
<comment type="cofactor">
    <cofactor evidence="1">
        <name>[4Fe-4S] cluster</name>
        <dbReference type="ChEBI" id="CHEBI:49883"/>
    </cofactor>
</comment>
<protein>
    <submittedName>
        <fullName evidence="9">Radical SAM protein</fullName>
    </submittedName>
</protein>
<dbReference type="SFLD" id="SFLDS00029">
    <property type="entry name" value="Radical_SAM"/>
    <property type="match status" value="1"/>
</dbReference>
<dbReference type="SFLD" id="SFLDG01082">
    <property type="entry name" value="B12-binding_domain_containing"/>
    <property type="match status" value="1"/>
</dbReference>
<comment type="caution">
    <text evidence="9">The sequence shown here is derived from an EMBL/GenBank/DDBJ whole genome shotgun (WGS) entry which is preliminary data.</text>
</comment>
<dbReference type="SUPFAM" id="SSF102114">
    <property type="entry name" value="Radical SAM enzymes"/>
    <property type="match status" value="1"/>
</dbReference>
<accession>A0ABP7QR41</accession>
<dbReference type="SMART" id="SM00729">
    <property type="entry name" value="Elp3"/>
    <property type="match status" value="1"/>
</dbReference>
<gene>
    <name evidence="9" type="ORF">GCM10022210_43630</name>
</gene>
<keyword evidence="3" id="KW-0808">Transferase</keyword>
<keyword evidence="5" id="KW-0479">Metal-binding</keyword>
<dbReference type="PANTHER" id="PTHR43409:SF7">
    <property type="entry name" value="BLL1977 PROTEIN"/>
    <property type="match status" value="1"/>
</dbReference>
<dbReference type="EMBL" id="BAAAZC010000029">
    <property type="protein sequence ID" value="GAA3986471.1"/>
    <property type="molecule type" value="Genomic_DNA"/>
</dbReference>
<evidence type="ECO:0000259" key="8">
    <source>
        <dbReference type="PROSITE" id="PS51918"/>
    </source>
</evidence>
<dbReference type="InterPro" id="IPR007197">
    <property type="entry name" value="rSAM"/>
</dbReference>
<evidence type="ECO:0000256" key="1">
    <source>
        <dbReference type="ARBA" id="ARBA00001966"/>
    </source>
</evidence>
<dbReference type="PANTHER" id="PTHR43409">
    <property type="entry name" value="ANAEROBIC MAGNESIUM-PROTOPORPHYRIN IX MONOMETHYL ESTER CYCLASE-RELATED"/>
    <property type="match status" value="1"/>
</dbReference>
<reference evidence="10" key="1">
    <citation type="journal article" date="2019" name="Int. J. Syst. Evol. Microbiol.">
        <title>The Global Catalogue of Microorganisms (GCM) 10K type strain sequencing project: providing services to taxonomists for standard genome sequencing and annotation.</title>
        <authorList>
            <consortium name="The Broad Institute Genomics Platform"/>
            <consortium name="The Broad Institute Genome Sequencing Center for Infectious Disease"/>
            <person name="Wu L."/>
            <person name="Ma J."/>
        </authorList>
    </citation>
    <scope>NUCLEOTIDE SEQUENCE [LARGE SCALE GENOMIC DNA]</scope>
    <source>
        <strain evidence="10">JCM 16601</strain>
    </source>
</reference>
<dbReference type="InterPro" id="IPR034466">
    <property type="entry name" value="Methyltransferase_Class_B"/>
</dbReference>
<organism evidence="9 10">
    <name type="scientific">Mucilaginibacter dorajii</name>
    <dbReference type="NCBI Taxonomy" id="692994"/>
    <lineage>
        <taxon>Bacteria</taxon>
        <taxon>Pseudomonadati</taxon>
        <taxon>Bacteroidota</taxon>
        <taxon>Sphingobacteriia</taxon>
        <taxon>Sphingobacteriales</taxon>
        <taxon>Sphingobacteriaceae</taxon>
        <taxon>Mucilaginibacter</taxon>
    </lineage>
</organism>
<evidence type="ECO:0000313" key="10">
    <source>
        <dbReference type="Proteomes" id="UP001500742"/>
    </source>
</evidence>
<evidence type="ECO:0000256" key="6">
    <source>
        <dbReference type="ARBA" id="ARBA00023004"/>
    </source>
</evidence>
<keyword evidence="10" id="KW-1185">Reference proteome</keyword>
<name>A0ABP7QR41_9SPHI</name>
<keyword evidence="7" id="KW-0411">Iron-sulfur</keyword>
<dbReference type="InterPro" id="IPR051198">
    <property type="entry name" value="BchE-like"/>
</dbReference>
<proteinExistence type="predicted"/>
<dbReference type="InterPro" id="IPR058240">
    <property type="entry name" value="rSAM_sf"/>
</dbReference>